<protein>
    <recommendedName>
        <fullName evidence="4">Dehydrin</fullName>
    </recommendedName>
</protein>
<dbReference type="PANTHER" id="PTHR34693">
    <property type="entry name" value="PROTEIN PAR32"/>
    <property type="match status" value="1"/>
</dbReference>
<organism evidence="2 3">
    <name type="scientific">Orbilia ellipsospora</name>
    <dbReference type="NCBI Taxonomy" id="2528407"/>
    <lineage>
        <taxon>Eukaryota</taxon>
        <taxon>Fungi</taxon>
        <taxon>Dikarya</taxon>
        <taxon>Ascomycota</taxon>
        <taxon>Pezizomycotina</taxon>
        <taxon>Orbiliomycetes</taxon>
        <taxon>Orbiliales</taxon>
        <taxon>Orbiliaceae</taxon>
        <taxon>Orbilia</taxon>
    </lineage>
</organism>
<gene>
    <name evidence="2" type="ORF">TWF694_008518</name>
</gene>
<name>A0AAV9XJS0_9PEZI</name>
<reference evidence="2 3" key="1">
    <citation type="submission" date="2019-10" db="EMBL/GenBank/DDBJ databases">
        <authorList>
            <person name="Palmer J.M."/>
        </authorList>
    </citation>
    <scope>NUCLEOTIDE SEQUENCE [LARGE SCALE GENOMIC DNA]</scope>
    <source>
        <strain evidence="2 3">TWF694</strain>
    </source>
</reference>
<dbReference type="PANTHER" id="PTHR34693:SF3">
    <property type="match status" value="1"/>
</dbReference>
<sequence length="117" mass="12083">MSSTEHTASHGRGGAGNIAPDSTEYVDGGIVRTSTPSGNYTTGRGGGGNVGHSDANPEAHDIIPENARHETPPPGQGHAVSTGRGGGGNIVLSENEKEQQHQGLADKIKEKLFHHTK</sequence>
<accession>A0AAV9XJS0</accession>
<feature type="region of interest" description="Disordered" evidence="1">
    <location>
        <begin position="1"/>
        <end position="117"/>
    </location>
</feature>
<dbReference type="InterPro" id="IPR053203">
    <property type="entry name" value="Cisplatin_resist-associated"/>
</dbReference>
<evidence type="ECO:0000256" key="1">
    <source>
        <dbReference type="SAM" id="MobiDB-lite"/>
    </source>
</evidence>
<feature type="compositionally biased region" description="Basic and acidic residues" evidence="1">
    <location>
        <begin position="94"/>
        <end position="117"/>
    </location>
</feature>
<feature type="compositionally biased region" description="Basic and acidic residues" evidence="1">
    <location>
        <begin position="55"/>
        <end position="71"/>
    </location>
</feature>
<evidence type="ECO:0008006" key="4">
    <source>
        <dbReference type="Google" id="ProtNLM"/>
    </source>
</evidence>
<dbReference type="Proteomes" id="UP001365542">
    <property type="component" value="Unassembled WGS sequence"/>
</dbReference>
<evidence type="ECO:0000313" key="3">
    <source>
        <dbReference type="Proteomes" id="UP001365542"/>
    </source>
</evidence>
<dbReference type="InterPro" id="IPR022024">
    <property type="entry name" value="DUF3602"/>
</dbReference>
<dbReference type="AlphaFoldDB" id="A0AAV9XJS0"/>
<keyword evidence="3" id="KW-1185">Reference proteome</keyword>
<evidence type="ECO:0000313" key="2">
    <source>
        <dbReference type="EMBL" id="KAK6541147.1"/>
    </source>
</evidence>
<comment type="caution">
    <text evidence="2">The sequence shown here is derived from an EMBL/GenBank/DDBJ whole genome shotgun (WGS) entry which is preliminary data.</text>
</comment>
<dbReference type="EMBL" id="JAVHJO010000004">
    <property type="protein sequence ID" value="KAK6541147.1"/>
    <property type="molecule type" value="Genomic_DNA"/>
</dbReference>
<proteinExistence type="predicted"/>
<dbReference type="Pfam" id="PF12223">
    <property type="entry name" value="DUF3602"/>
    <property type="match status" value="1"/>
</dbReference>